<proteinExistence type="predicted"/>
<comment type="caution">
    <text evidence="1">The sequence shown here is derived from an EMBL/GenBank/DDBJ whole genome shotgun (WGS) entry which is preliminary data.</text>
</comment>
<organism evidence="1 2">
    <name type="scientific">Neoarthrinium moseri</name>
    <dbReference type="NCBI Taxonomy" id="1658444"/>
    <lineage>
        <taxon>Eukaryota</taxon>
        <taxon>Fungi</taxon>
        <taxon>Dikarya</taxon>
        <taxon>Ascomycota</taxon>
        <taxon>Pezizomycotina</taxon>
        <taxon>Sordariomycetes</taxon>
        <taxon>Xylariomycetidae</taxon>
        <taxon>Amphisphaeriales</taxon>
        <taxon>Apiosporaceae</taxon>
        <taxon>Neoarthrinium</taxon>
    </lineage>
</organism>
<accession>A0A9P9WIE4</accession>
<reference evidence="1" key="1">
    <citation type="submission" date="2021-03" db="EMBL/GenBank/DDBJ databases">
        <title>Revisited historic fungal species revealed as producer of novel bioactive compounds through whole genome sequencing and comparative genomics.</title>
        <authorList>
            <person name="Vignolle G.A."/>
            <person name="Hochenegger N."/>
            <person name="Mach R.L."/>
            <person name="Mach-Aigner A.R."/>
            <person name="Javad Rahimi M."/>
            <person name="Salim K.A."/>
            <person name="Chan C.M."/>
            <person name="Lim L.B.L."/>
            <person name="Cai F."/>
            <person name="Druzhinina I.S."/>
            <person name="U'Ren J.M."/>
            <person name="Derntl C."/>
        </authorList>
    </citation>
    <scope>NUCLEOTIDE SEQUENCE</scope>
    <source>
        <strain evidence="1">TUCIM 5799</strain>
    </source>
</reference>
<evidence type="ECO:0000313" key="2">
    <source>
        <dbReference type="Proteomes" id="UP000829685"/>
    </source>
</evidence>
<dbReference type="EMBL" id="JAFIMR010000023">
    <property type="protein sequence ID" value="KAI1864791.1"/>
    <property type="molecule type" value="Genomic_DNA"/>
</dbReference>
<protein>
    <submittedName>
        <fullName evidence="1">Uncharacterized protein</fullName>
    </submittedName>
</protein>
<dbReference type="AlphaFoldDB" id="A0A9P9WIE4"/>
<dbReference type="Proteomes" id="UP000829685">
    <property type="component" value="Unassembled WGS sequence"/>
</dbReference>
<name>A0A9P9WIE4_9PEZI</name>
<keyword evidence="2" id="KW-1185">Reference proteome</keyword>
<evidence type="ECO:0000313" key="1">
    <source>
        <dbReference type="EMBL" id="KAI1864791.1"/>
    </source>
</evidence>
<gene>
    <name evidence="1" type="ORF">JX265_008515</name>
</gene>
<sequence length="392" mass="41125">MRATLMHVYVMSDQMPSNPVLPNGWLIVPLFSPGPTSTAIITTVVNAPGVTVTDVQAVSVTSTRTYFSVNTVAQTSTVFNTSTKSDVTTTINSPSTVTFTSTLTRIATVSLSSDVSSTGPPPSGLLSPLSLKRGIAASRPVTCPATSSASSVPPYASACHGPLQYSSACICAGAVGKATTLPTPTTTKTLIRTSTLATTTRVRATTTVTSLVTTTVQSSLELNPVVTITITVTSTTMATVTSSEPPSTVVQTVEATTTSTRSREFICFVNSQLVAYMPVNGTVSLYVPGPFDTVFSLVDNRYLYSVFDGGYLSVPGNGDDRIVIGGDSAPESNRLSCVLENDPPSGRMFCSSTNNTRNVFTKCPYNNDLSLLHLSLTVEPGCEPVTWQCSST</sequence>